<dbReference type="Gene3D" id="1.10.10.10">
    <property type="entry name" value="Winged helix-like DNA-binding domain superfamily/Winged helix DNA-binding domain"/>
    <property type="match status" value="1"/>
</dbReference>
<dbReference type="InterPro" id="IPR052509">
    <property type="entry name" value="Metal_resp_DNA-bind_regulator"/>
</dbReference>
<dbReference type="InterPro" id="IPR005149">
    <property type="entry name" value="Tscrpt_reg_PadR_N"/>
</dbReference>
<feature type="domain" description="Transcription regulator PadR N-terminal" evidence="1">
    <location>
        <begin position="19"/>
        <end position="86"/>
    </location>
</feature>
<protein>
    <submittedName>
        <fullName evidence="2">PadR family transcriptional regulator</fullName>
    </submittedName>
</protein>
<dbReference type="PANTHER" id="PTHR33169:SF14">
    <property type="entry name" value="TRANSCRIPTIONAL REGULATOR RV3488"/>
    <property type="match status" value="1"/>
</dbReference>
<reference evidence="2 3" key="1">
    <citation type="submission" date="2018-11" db="EMBL/GenBank/DDBJ databases">
        <title>Chitinophaga lutea sp.nov., isolate from arsenic contaminated soil.</title>
        <authorList>
            <person name="Zong Y."/>
        </authorList>
    </citation>
    <scope>NUCLEOTIDE SEQUENCE [LARGE SCALE GENOMIC DNA]</scope>
    <source>
        <strain evidence="2 3">ZY74</strain>
    </source>
</reference>
<dbReference type="OrthoDB" id="9791785at2"/>
<evidence type="ECO:0000313" key="3">
    <source>
        <dbReference type="Proteomes" id="UP000278351"/>
    </source>
</evidence>
<evidence type="ECO:0000313" key="2">
    <source>
        <dbReference type="EMBL" id="RPE13618.1"/>
    </source>
</evidence>
<keyword evidence="3" id="KW-1185">Reference proteome</keyword>
<accession>A0A3N4Q083</accession>
<organism evidence="2 3">
    <name type="scientific">Chitinophaga lutea</name>
    <dbReference type="NCBI Taxonomy" id="2488634"/>
    <lineage>
        <taxon>Bacteria</taxon>
        <taxon>Pseudomonadati</taxon>
        <taxon>Bacteroidota</taxon>
        <taxon>Chitinophagia</taxon>
        <taxon>Chitinophagales</taxon>
        <taxon>Chitinophagaceae</taxon>
        <taxon>Chitinophaga</taxon>
    </lineage>
</organism>
<dbReference type="InterPro" id="IPR036390">
    <property type="entry name" value="WH_DNA-bd_sf"/>
</dbReference>
<dbReference type="PANTHER" id="PTHR33169">
    <property type="entry name" value="PADR-FAMILY TRANSCRIPTIONAL REGULATOR"/>
    <property type="match status" value="1"/>
</dbReference>
<name>A0A3N4Q083_9BACT</name>
<dbReference type="InterPro" id="IPR036388">
    <property type="entry name" value="WH-like_DNA-bd_sf"/>
</dbReference>
<dbReference type="EMBL" id="RPDH01000001">
    <property type="protein sequence ID" value="RPE13618.1"/>
    <property type="molecule type" value="Genomic_DNA"/>
</dbReference>
<proteinExistence type="predicted"/>
<dbReference type="RefSeq" id="WP_123846139.1">
    <property type="nucleotide sequence ID" value="NZ_RPDH01000001.1"/>
</dbReference>
<dbReference type="Pfam" id="PF03551">
    <property type="entry name" value="PadR"/>
    <property type="match status" value="1"/>
</dbReference>
<sequence>MNIDNTQSQMRKGVLEFCILSIIKQGEAYPSDIIEKMKEAKLDILEGTLYPLLTRLKNAELLTYRWVESSSGPPRKYFSMTEKGEAFYLDLESTWNELANAVHQLTQQNNTIQ</sequence>
<dbReference type="Proteomes" id="UP000278351">
    <property type="component" value="Unassembled WGS sequence"/>
</dbReference>
<dbReference type="SUPFAM" id="SSF46785">
    <property type="entry name" value="Winged helix' DNA-binding domain"/>
    <property type="match status" value="1"/>
</dbReference>
<comment type="caution">
    <text evidence="2">The sequence shown here is derived from an EMBL/GenBank/DDBJ whole genome shotgun (WGS) entry which is preliminary data.</text>
</comment>
<evidence type="ECO:0000259" key="1">
    <source>
        <dbReference type="Pfam" id="PF03551"/>
    </source>
</evidence>
<dbReference type="AlphaFoldDB" id="A0A3N4Q083"/>
<gene>
    <name evidence="2" type="ORF">EGT74_08920</name>
</gene>